<evidence type="ECO:0000256" key="6">
    <source>
        <dbReference type="ARBA" id="ARBA00023237"/>
    </source>
</evidence>
<dbReference type="InterPro" id="IPR012910">
    <property type="entry name" value="Plug_dom"/>
</dbReference>
<dbReference type="InterPro" id="IPR008969">
    <property type="entry name" value="CarboxyPept-like_regulatory"/>
</dbReference>
<dbReference type="InterPro" id="IPR023997">
    <property type="entry name" value="TonB-dep_OMP_SusC/RagA_CS"/>
</dbReference>
<evidence type="ECO:0000259" key="9">
    <source>
        <dbReference type="Pfam" id="PF07715"/>
    </source>
</evidence>
<proteinExistence type="inferred from homology"/>
<comment type="subcellular location">
    <subcellularLocation>
        <location evidence="1 7">Cell outer membrane</location>
        <topology evidence="1 7">Multi-pass membrane protein</topology>
    </subcellularLocation>
</comment>
<name>A0A2T3HJA0_9SPHI</name>
<dbReference type="Proteomes" id="UP000240912">
    <property type="component" value="Unassembled WGS sequence"/>
</dbReference>
<evidence type="ECO:0000256" key="1">
    <source>
        <dbReference type="ARBA" id="ARBA00004571"/>
    </source>
</evidence>
<keyword evidence="3 7" id="KW-1134">Transmembrane beta strand</keyword>
<protein>
    <recommendedName>
        <fullName evidence="12">SusC/RagA family TonB-linked outer membrane protein</fullName>
    </recommendedName>
</protein>
<organism evidence="10 11">
    <name type="scientific">Pedobacter yulinensis</name>
    <dbReference type="NCBI Taxonomy" id="2126353"/>
    <lineage>
        <taxon>Bacteria</taxon>
        <taxon>Pseudomonadati</taxon>
        <taxon>Bacteroidota</taxon>
        <taxon>Sphingobacteriia</taxon>
        <taxon>Sphingobacteriales</taxon>
        <taxon>Sphingobacteriaceae</taxon>
        <taxon>Pedobacter</taxon>
    </lineage>
</organism>
<evidence type="ECO:0000313" key="10">
    <source>
        <dbReference type="EMBL" id="PST82512.1"/>
    </source>
</evidence>
<dbReference type="Pfam" id="PF07715">
    <property type="entry name" value="Plug"/>
    <property type="match status" value="1"/>
</dbReference>
<comment type="caution">
    <text evidence="10">The sequence shown here is derived from an EMBL/GenBank/DDBJ whole genome shotgun (WGS) entry which is preliminary data.</text>
</comment>
<dbReference type="Gene3D" id="2.40.170.20">
    <property type="entry name" value="TonB-dependent receptor, beta-barrel domain"/>
    <property type="match status" value="1"/>
</dbReference>
<dbReference type="NCBIfam" id="TIGR04056">
    <property type="entry name" value="OMP_RagA_SusC"/>
    <property type="match status" value="1"/>
</dbReference>
<evidence type="ECO:0008006" key="12">
    <source>
        <dbReference type="Google" id="ProtNLM"/>
    </source>
</evidence>
<dbReference type="NCBIfam" id="TIGR04057">
    <property type="entry name" value="SusC_RagA_signa"/>
    <property type="match status" value="1"/>
</dbReference>
<keyword evidence="5 7" id="KW-0472">Membrane</keyword>
<dbReference type="InterPro" id="IPR039426">
    <property type="entry name" value="TonB-dep_rcpt-like"/>
</dbReference>
<dbReference type="SUPFAM" id="SSF56935">
    <property type="entry name" value="Porins"/>
    <property type="match status" value="1"/>
</dbReference>
<accession>A0A2T3HJA0</accession>
<evidence type="ECO:0000256" key="4">
    <source>
        <dbReference type="ARBA" id="ARBA00022692"/>
    </source>
</evidence>
<evidence type="ECO:0000256" key="2">
    <source>
        <dbReference type="ARBA" id="ARBA00022448"/>
    </source>
</evidence>
<dbReference type="Pfam" id="PF07660">
    <property type="entry name" value="STN"/>
    <property type="match status" value="1"/>
</dbReference>
<evidence type="ECO:0000259" key="8">
    <source>
        <dbReference type="Pfam" id="PF07660"/>
    </source>
</evidence>
<dbReference type="InterPro" id="IPR036942">
    <property type="entry name" value="Beta-barrel_TonB_sf"/>
</dbReference>
<evidence type="ECO:0000256" key="7">
    <source>
        <dbReference type="PROSITE-ProRule" id="PRU01360"/>
    </source>
</evidence>
<dbReference type="AlphaFoldDB" id="A0A2T3HJA0"/>
<dbReference type="InterPro" id="IPR011662">
    <property type="entry name" value="Secretin/TonB_short_N"/>
</dbReference>
<keyword evidence="11" id="KW-1185">Reference proteome</keyword>
<gene>
    <name evidence="10" type="ORF">C7T94_07495</name>
</gene>
<dbReference type="Gene3D" id="2.170.130.10">
    <property type="entry name" value="TonB-dependent receptor, plug domain"/>
    <property type="match status" value="1"/>
</dbReference>
<keyword evidence="2 7" id="KW-0813">Transport</keyword>
<dbReference type="SUPFAM" id="SSF49464">
    <property type="entry name" value="Carboxypeptidase regulatory domain-like"/>
    <property type="match status" value="1"/>
</dbReference>
<keyword evidence="4 7" id="KW-0812">Transmembrane</keyword>
<dbReference type="EMBL" id="PYLS01000005">
    <property type="protein sequence ID" value="PST82512.1"/>
    <property type="molecule type" value="Genomic_DNA"/>
</dbReference>
<sequence length="1152" mass="124891">MMSEIPLEQSFKPSTTKYMTFYDLVRHKLRPLIMPDQLLRVMKLSLILMTVFLLDASAALRAQNITLQKKDATYAQLFREIQKQTGYHVLWSPEQFDDQQTLSLSFKATPIAQVLNSVLKGAGASYTIRSKTIVIKPAPLPAVPVAVADTLKTVSGKVTDERGAGMPGITIRVKGGTAVASSDTEGNYTVRASDRAVLVFSYVGYKSQEITVGARRIINVQLVQDQQSLTDVVVVGYGTQKRKDLVSAVSSVKGKDIENLPVATAQSLIQGRASGVQVVQNSGAPGSGVTVRIRGTTSINAGNDPLYIVDGVPVESGTLAGISQSGSQTSALSAINADDIESMEVLKDAGALAIYGSRAANGVVLITTKRGKSGGTTYNLNAYYGLQRDNAHTRVKLMNSTQAIDLIQEGRANALADGVTSLYGFLLPDPAGVVYDTNWQDALFRTAPISNYELAIRGGEKKLRFALSAGYMDQDGIIIASGYKRGTARLNLDYDASEKLKLGANISLSRYQNKRVSTEDGATSIIQVALKKTPSHPIYNPDGTYFLNDVSGFINPVAYANKNKYENQVSSVVGNLFGEYRFTPDLNFRTTFGFNYASVLDQFFQPAGAVRNGVAAGQAFSSSVDGWINENTLNYTKEFGVHRFSAVAGYSQQERTSLAINARGTQYATDNIPTLNAAVLPTEASSMGSGYGLSSAFARLGYAYADRYLLELTARRDGSSRFGENKRYAVFPAASAAWRISNEGFWDKSALVNDLKLRGSIGKTGNQTIGDYVAQGQYATGAGYAGQSGIFLSTMPNPDLTWETTLQYNAGIDISLFKSRVSLNIDAYVKNTSNLLLDVPLPITSGFGSVLQNIGSTQNKGLELTLNTVNIQSETLNWTSNFNISFNRNKVTNLYSGANNIINTIGQGLTGSLTSYSILEVGQSIGSFYGWRQSGVYRYSADNSTNLKNASVGTNGYTFRGGDLIFQDLNGNNVIDNDDRQIIGNALPKFTGGFSNTLNYQNFDFSILVTFSYGNDILNGTRYSAESATGFNGSLKLLNRWRNEGDMTDIPRANYADPAGNRRFSDRWLEDGSYVRAKNVTLGYTVRNGALKKIGANSCRLYLSGQNLFTITSYSGYDPEASAFNSRVTEIGIDQGTYPQYRALIFGLNVGF</sequence>
<feature type="domain" description="TonB-dependent receptor plug" evidence="9">
    <location>
        <begin position="243"/>
        <end position="363"/>
    </location>
</feature>
<dbReference type="InterPro" id="IPR037066">
    <property type="entry name" value="Plug_dom_sf"/>
</dbReference>
<keyword evidence="6 7" id="KW-0998">Cell outer membrane</keyword>
<evidence type="ECO:0000313" key="11">
    <source>
        <dbReference type="Proteomes" id="UP000240912"/>
    </source>
</evidence>
<dbReference type="Pfam" id="PF13715">
    <property type="entry name" value="CarbopepD_reg_2"/>
    <property type="match status" value="1"/>
</dbReference>
<evidence type="ECO:0000256" key="3">
    <source>
        <dbReference type="ARBA" id="ARBA00022452"/>
    </source>
</evidence>
<dbReference type="GO" id="GO:0009279">
    <property type="term" value="C:cell outer membrane"/>
    <property type="evidence" value="ECO:0007669"/>
    <property type="project" value="UniProtKB-SubCell"/>
</dbReference>
<feature type="domain" description="Secretin/TonB short N-terminal" evidence="8">
    <location>
        <begin position="89"/>
        <end position="138"/>
    </location>
</feature>
<reference evidence="10 11" key="1">
    <citation type="submission" date="2018-03" db="EMBL/GenBank/DDBJ databases">
        <authorList>
            <person name="Keele B.F."/>
        </authorList>
    </citation>
    <scope>NUCLEOTIDE SEQUENCE [LARGE SCALE GENOMIC DNA]</scope>
    <source>
        <strain evidence="10 11">YL28-9</strain>
    </source>
</reference>
<dbReference type="PROSITE" id="PS52016">
    <property type="entry name" value="TONB_DEPENDENT_REC_3"/>
    <property type="match status" value="1"/>
</dbReference>
<comment type="similarity">
    <text evidence="7">Belongs to the TonB-dependent receptor family.</text>
</comment>
<dbReference type="OrthoDB" id="9768177at2"/>
<dbReference type="Gene3D" id="2.60.40.1120">
    <property type="entry name" value="Carboxypeptidase-like, regulatory domain"/>
    <property type="match status" value="1"/>
</dbReference>
<dbReference type="InterPro" id="IPR023996">
    <property type="entry name" value="TonB-dep_OMP_SusC/RagA"/>
</dbReference>
<evidence type="ECO:0000256" key="5">
    <source>
        <dbReference type="ARBA" id="ARBA00023136"/>
    </source>
</evidence>